<organism evidence="11 12">
    <name type="scientific">Thanatephorus cucumeris (strain AG1-IB / isolate 7/3/14)</name>
    <name type="common">Lettuce bottom rot fungus</name>
    <name type="synonym">Rhizoctonia solani</name>
    <dbReference type="NCBI Taxonomy" id="1108050"/>
    <lineage>
        <taxon>Eukaryota</taxon>
        <taxon>Fungi</taxon>
        <taxon>Dikarya</taxon>
        <taxon>Basidiomycota</taxon>
        <taxon>Agaricomycotina</taxon>
        <taxon>Agaricomycetes</taxon>
        <taxon>Cantharellales</taxon>
        <taxon>Ceratobasidiaceae</taxon>
        <taxon>Rhizoctonia</taxon>
        <taxon>Rhizoctonia solani AG-1</taxon>
    </lineage>
</organism>
<evidence type="ECO:0000256" key="1">
    <source>
        <dbReference type="ARBA" id="ARBA00004240"/>
    </source>
</evidence>
<dbReference type="InterPro" id="IPR031545">
    <property type="entry name" value="SRP72_TPR-like"/>
</dbReference>
<comment type="subcellular location">
    <subcellularLocation>
        <location evidence="2">Cytoplasm</location>
    </subcellularLocation>
    <subcellularLocation>
        <location evidence="1">Endoplasmic reticulum</location>
    </subcellularLocation>
</comment>
<dbReference type="InterPro" id="IPR013699">
    <property type="entry name" value="Signal_recog_part_SRP72_RNA-bd"/>
</dbReference>
<name>A0A0B7F6T1_THACB</name>
<feature type="region of interest" description="Disordered" evidence="9">
    <location>
        <begin position="331"/>
        <end position="352"/>
    </location>
</feature>
<evidence type="ECO:0000256" key="8">
    <source>
        <dbReference type="ARBA" id="ARBA00023274"/>
    </source>
</evidence>
<dbReference type="GO" id="GO:0043022">
    <property type="term" value="F:ribosome binding"/>
    <property type="evidence" value="ECO:0007669"/>
    <property type="project" value="TreeGrafter"/>
</dbReference>
<dbReference type="SUPFAM" id="SSF48452">
    <property type="entry name" value="TPR-like"/>
    <property type="match status" value="1"/>
</dbReference>
<dbReference type="PANTHER" id="PTHR14094">
    <property type="entry name" value="SIGNAL RECOGNITION PARTICLE 72"/>
    <property type="match status" value="1"/>
</dbReference>
<evidence type="ECO:0000313" key="11">
    <source>
        <dbReference type="EMBL" id="CEL52584.1"/>
    </source>
</evidence>
<accession>A0A0B7F6T1</accession>
<reference evidence="11 12" key="1">
    <citation type="submission" date="2014-11" db="EMBL/GenBank/DDBJ databases">
        <authorList>
            <person name="Wibberg Daniel"/>
        </authorList>
    </citation>
    <scope>NUCLEOTIDE SEQUENCE [LARGE SCALE GENOMIC DNA]</scope>
    <source>
        <strain evidence="11">Rhizoctonia solani AG1-IB 7/3/14</strain>
    </source>
</reference>
<keyword evidence="8" id="KW-0687">Ribonucleoprotein</keyword>
<evidence type="ECO:0000256" key="9">
    <source>
        <dbReference type="SAM" id="MobiDB-lite"/>
    </source>
</evidence>
<keyword evidence="5" id="KW-0963">Cytoplasm</keyword>
<keyword evidence="6" id="KW-0256">Endoplasmic reticulum</keyword>
<feature type="compositionally biased region" description="Low complexity" evidence="9">
    <location>
        <begin position="253"/>
        <end position="262"/>
    </location>
</feature>
<feature type="domain" description="Signal recognition particle SRP72 subunit RNA-binding" evidence="10">
    <location>
        <begin position="247"/>
        <end position="295"/>
    </location>
</feature>
<dbReference type="STRING" id="1108050.A0A0B7F6T1"/>
<gene>
    <name evidence="11" type="ORF">RSOLAG1IB_05789</name>
</gene>
<feature type="region of interest" description="Disordered" evidence="9">
    <location>
        <begin position="1"/>
        <end position="49"/>
    </location>
</feature>
<sequence>MPSQKPKAGKTASTSTKEANKPPIGEKKGNYNPRRKIHTLDPAASKKPKPAEVRIKRLFGSLCAQIDGGHLANAIKTCDKILRLTPDDTDVIQTKLFLLLQTDQYSRALDIVETLSNGSDSRQLEKAYLLYRLHKEKEAKAIVDQAKGKEASDGGFAHLNAQIAYRLGDYTTSKEIYDRILDEGELNAEEQTDITTNVTAVQSHIDFLQSGFYDSLRASGVNVSQLEDTPAPAPPTAASTLPIVVAQKDPASEESISAPAAAKGPRKGRLPKHVVLGVTPMPDPERWIKKRERTYVTFAQGRKGKGKGKREGATAGYSQGVSVAPAVAGVMEGSGSGHIPKSGGGGKGRKKK</sequence>
<dbReference type="Pfam" id="PF08492">
    <property type="entry name" value="SRP72"/>
    <property type="match status" value="1"/>
</dbReference>
<feature type="region of interest" description="Disordered" evidence="9">
    <location>
        <begin position="248"/>
        <end position="269"/>
    </location>
</feature>
<evidence type="ECO:0000256" key="2">
    <source>
        <dbReference type="ARBA" id="ARBA00004496"/>
    </source>
</evidence>
<evidence type="ECO:0000313" key="12">
    <source>
        <dbReference type="Proteomes" id="UP000059188"/>
    </source>
</evidence>
<evidence type="ECO:0000256" key="6">
    <source>
        <dbReference type="ARBA" id="ARBA00022824"/>
    </source>
</evidence>
<dbReference type="OrthoDB" id="5421607at2759"/>
<dbReference type="GO" id="GO:0006614">
    <property type="term" value="P:SRP-dependent cotranslational protein targeting to membrane"/>
    <property type="evidence" value="ECO:0007669"/>
    <property type="project" value="InterPro"/>
</dbReference>
<dbReference type="InterPro" id="IPR026270">
    <property type="entry name" value="SRP72"/>
</dbReference>
<dbReference type="Proteomes" id="UP000059188">
    <property type="component" value="Unassembled WGS sequence"/>
</dbReference>
<evidence type="ECO:0000256" key="3">
    <source>
        <dbReference type="ARBA" id="ARBA00007676"/>
    </source>
</evidence>
<dbReference type="Pfam" id="PF17004">
    <property type="entry name" value="SRP_TPR_like"/>
    <property type="match status" value="1"/>
</dbReference>
<proteinExistence type="inferred from homology"/>
<feature type="compositionally biased region" description="Gly residues" evidence="9">
    <location>
        <begin position="332"/>
        <end position="346"/>
    </location>
</feature>
<dbReference type="Gene3D" id="1.25.40.10">
    <property type="entry name" value="Tetratricopeptide repeat domain"/>
    <property type="match status" value="1"/>
</dbReference>
<comment type="similarity">
    <text evidence="3">Belongs to the SRP72 family.</text>
</comment>
<dbReference type="GO" id="GO:0005783">
    <property type="term" value="C:endoplasmic reticulum"/>
    <property type="evidence" value="ECO:0007669"/>
    <property type="project" value="UniProtKB-SubCell"/>
</dbReference>
<dbReference type="EMBL" id="LN679109">
    <property type="protein sequence ID" value="CEL52584.1"/>
    <property type="molecule type" value="Genomic_DNA"/>
</dbReference>
<feature type="compositionally biased region" description="Basic and acidic residues" evidence="9">
    <location>
        <begin position="18"/>
        <end position="29"/>
    </location>
</feature>
<evidence type="ECO:0000256" key="7">
    <source>
        <dbReference type="ARBA" id="ARBA00023135"/>
    </source>
</evidence>
<evidence type="ECO:0000256" key="5">
    <source>
        <dbReference type="ARBA" id="ARBA00022490"/>
    </source>
</evidence>
<dbReference type="GO" id="GO:0008312">
    <property type="term" value="F:7S RNA binding"/>
    <property type="evidence" value="ECO:0007669"/>
    <property type="project" value="InterPro"/>
</dbReference>
<evidence type="ECO:0000256" key="4">
    <source>
        <dbReference type="ARBA" id="ARBA00018350"/>
    </source>
</evidence>
<keyword evidence="7" id="KW-0733">Signal recognition particle</keyword>
<dbReference type="GO" id="GO:0005786">
    <property type="term" value="C:signal recognition particle, endoplasmic reticulum targeting"/>
    <property type="evidence" value="ECO:0007669"/>
    <property type="project" value="UniProtKB-KW"/>
</dbReference>
<dbReference type="AlphaFoldDB" id="A0A0B7F6T1"/>
<keyword evidence="12" id="KW-1185">Reference proteome</keyword>
<dbReference type="PANTHER" id="PTHR14094:SF9">
    <property type="entry name" value="SIGNAL RECOGNITION PARTICLE SUBUNIT SRP72"/>
    <property type="match status" value="1"/>
</dbReference>
<evidence type="ECO:0000259" key="10">
    <source>
        <dbReference type="Pfam" id="PF08492"/>
    </source>
</evidence>
<protein>
    <recommendedName>
        <fullName evidence="4">Signal recognition particle subunit SRP72</fullName>
    </recommendedName>
</protein>
<dbReference type="InterPro" id="IPR011990">
    <property type="entry name" value="TPR-like_helical_dom_sf"/>
</dbReference>